<evidence type="ECO:0000256" key="1">
    <source>
        <dbReference type="SAM" id="MobiDB-lite"/>
    </source>
</evidence>
<organism evidence="2 3">
    <name type="scientific">Eleusine coracana subsp. coracana</name>
    <dbReference type="NCBI Taxonomy" id="191504"/>
    <lineage>
        <taxon>Eukaryota</taxon>
        <taxon>Viridiplantae</taxon>
        <taxon>Streptophyta</taxon>
        <taxon>Embryophyta</taxon>
        <taxon>Tracheophyta</taxon>
        <taxon>Spermatophyta</taxon>
        <taxon>Magnoliopsida</taxon>
        <taxon>Liliopsida</taxon>
        <taxon>Poales</taxon>
        <taxon>Poaceae</taxon>
        <taxon>PACMAD clade</taxon>
        <taxon>Chloridoideae</taxon>
        <taxon>Cynodonteae</taxon>
        <taxon>Eleusininae</taxon>
        <taxon>Eleusine</taxon>
    </lineage>
</organism>
<feature type="region of interest" description="Disordered" evidence="1">
    <location>
        <begin position="163"/>
        <end position="182"/>
    </location>
</feature>
<proteinExistence type="predicted"/>
<name>A0AAV5D0S4_ELECO</name>
<gene>
    <name evidence="2" type="primary">ga21550</name>
    <name evidence="2" type="ORF">PR202_ga21550</name>
</gene>
<keyword evidence="3" id="KW-1185">Reference proteome</keyword>
<sequence length="274" mass="29194">MRTEQCSAARSRLQAELLGSMAEATMSSITLHDIAPTTLQRYASLHVPVQFDSFQSQQNADPMLLELGPTPPDCTATPLLFSPAASPPYAPVSEAWQGTAAMASGSGTSLEGLFGPRVQIQEEDDSNGLVIQGPVDRLASQTAQEFIDNMFKDAPPAVANLAPRPAPAARPPRPRVRSASAEPARCSVRQAKQNSVVPVPMRATHRLIRQLDLAGADEPIGDEALKRYTAMYKSPLPRKAIAAIRAMTRLANGNITKAAAAMAEEELAAQTTDA</sequence>
<evidence type="ECO:0000313" key="3">
    <source>
        <dbReference type="Proteomes" id="UP001054889"/>
    </source>
</evidence>
<dbReference type="AlphaFoldDB" id="A0AAV5D0S4"/>
<reference evidence="2" key="2">
    <citation type="submission" date="2021-12" db="EMBL/GenBank/DDBJ databases">
        <title>Resequencing data analysis of finger millet.</title>
        <authorList>
            <person name="Hatakeyama M."/>
            <person name="Aluri S."/>
            <person name="Balachadran M.T."/>
            <person name="Sivarajan S.R."/>
            <person name="Poveda L."/>
            <person name="Shimizu-Inatsugi R."/>
            <person name="Schlapbach R."/>
            <person name="Sreeman S.M."/>
            <person name="Shimizu K.K."/>
        </authorList>
    </citation>
    <scope>NUCLEOTIDE SEQUENCE</scope>
</reference>
<dbReference type="EMBL" id="BQKI01000010">
    <property type="protein sequence ID" value="GJN04040.1"/>
    <property type="molecule type" value="Genomic_DNA"/>
</dbReference>
<dbReference type="Proteomes" id="UP001054889">
    <property type="component" value="Unassembled WGS sequence"/>
</dbReference>
<evidence type="ECO:0000313" key="2">
    <source>
        <dbReference type="EMBL" id="GJN04040.1"/>
    </source>
</evidence>
<comment type="caution">
    <text evidence="2">The sequence shown here is derived from an EMBL/GenBank/DDBJ whole genome shotgun (WGS) entry which is preliminary data.</text>
</comment>
<accession>A0AAV5D0S4</accession>
<protein>
    <submittedName>
        <fullName evidence="2">Uncharacterized protein</fullName>
    </submittedName>
</protein>
<reference evidence="2" key="1">
    <citation type="journal article" date="2018" name="DNA Res.">
        <title>Multiple hybrid de novo genome assembly of finger millet, an orphan allotetraploid crop.</title>
        <authorList>
            <person name="Hatakeyama M."/>
            <person name="Aluri S."/>
            <person name="Balachadran M.T."/>
            <person name="Sivarajan S.R."/>
            <person name="Patrignani A."/>
            <person name="Gruter S."/>
            <person name="Poveda L."/>
            <person name="Shimizu-Inatsugi R."/>
            <person name="Baeten J."/>
            <person name="Francoijs K.J."/>
            <person name="Nataraja K.N."/>
            <person name="Reddy Y.A.N."/>
            <person name="Phadnis S."/>
            <person name="Ravikumar R.L."/>
            <person name="Schlapbach R."/>
            <person name="Sreeman S.M."/>
            <person name="Shimizu K.K."/>
        </authorList>
    </citation>
    <scope>NUCLEOTIDE SEQUENCE</scope>
</reference>